<protein>
    <submittedName>
        <fullName evidence="9">MBL fold metallo-hydrolase</fullName>
    </submittedName>
</protein>
<feature type="transmembrane region" description="Helical" evidence="7">
    <location>
        <begin position="471"/>
        <end position="488"/>
    </location>
</feature>
<keyword evidence="3 7" id="KW-0812">Transmembrane</keyword>
<organism evidence="9 10">
    <name type="scientific">Nocardioides mangrovicus</name>
    <dbReference type="NCBI Taxonomy" id="2478913"/>
    <lineage>
        <taxon>Bacteria</taxon>
        <taxon>Bacillati</taxon>
        <taxon>Actinomycetota</taxon>
        <taxon>Actinomycetes</taxon>
        <taxon>Propionibacteriales</taxon>
        <taxon>Nocardioidaceae</taxon>
        <taxon>Nocardioides</taxon>
    </lineage>
</organism>
<dbReference type="InterPro" id="IPR001279">
    <property type="entry name" value="Metallo-B-lactamas"/>
</dbReference>
<dbReference type="InterPro" id="IPR052159">
    <property type="entry name" value="Competence_DNA_uptake"/>
</dbReference>
<dbReference type="CDD" id="cd07731">
    <property type="entry name" value="ComA-like_MBL-fold"/>
    <property type="match status" value="1"/>
</dbReference>
<dbReference type="Pfam" id="PF03772">
    <property type="entry name" value="Competence"/>
    <property type="match status" value="1"/>
</dbReference>
<dbReference type="SUPFAM" id="SSF56281">
    <property type="entry name" value="Metallo-hydrolase/oxidoreductase"/>
    <property type="match status" value="1"/>
</dbReference>
<dbReference type="PANTHER" id="PTHR30619:SF1">
    <property type="entry name" value="RECOMBINATION PROTEIN 2"/>
    <property type="match status" value="1"/>
</dbReference>
<feature type="transmembrane region" description="Helical" evidence="7">
    <location>
        <begin position="374"/>
        <end position="393"/>
    </location>
</feature>
<evidence type="ECO:0000313" key="10">
    <source>
        <dbReference type="Proteomes" id="UP000281708"/>
    </source>
</evidence>
<evidence type="ECO:0000259" key="8">
    <source>
        <dbReference type="SMART" id="SM00849"/>
    </source>
</evidence>
<evidence type="ECO:0000256" key="1">
    <source>
        <dbReference type="ARBA" id="ARBA00004651"/>
    </source>
</evidence>
<feature type="transmembrane region" description="Helical" evidence="7">
    <location>
        <begin position="248"/>
        <end position="268"/>
    </location>
</feature>
<dbReference type="RefSeq" id="WP_121805373.1">
    <property type="nucleotide sequence ID" value="NZ_RDBE01000006.1"/>
</dbReference>
<reference evidence="9 10" key="1">
    <citation type="submission" date="2018-10" db="EMBL/GenBank/DDBJ databases">
        <title>Marmoricola sp. 4Q3S-7 whole genome shotgun sequence.</title>
        <authorList>
            <person name="Li F."/>
        </authorList>
    </citation>
    <scope>NUCLEOTIDE SEQUENCE [LARGE SCALE GENOMIC DNA]</scope>
    <source>
        <strain evidence="9 10">4Q3S-7</strain>
    </source>
</reference>
<dbReference type="GO" id="GO:0016787">
    <property type="term" value="F:hydrolase activity"/>
    <property type="evidence" value="ECO:0007669"/>
    <property type="project" value="UniProtKB-KW"/>
</dbReference>
<evidence type="ECO:0000256" key="2">
    <source>
        <dbReference type="ARBA" id="ARBA00022475"/>
    </source>
</evidence>
<dbReference type="Pfam" id="PF00753">
    <property type="entry name" value="Lactamase_B"/>
    <property type="match status" value="1"/>
</dbReference>
<evidence type="ECO:0000256" key="4">
    <source>
        <dbReference type="ARBA" id="ARBA00022989"/>
    </source>
</evidence>
<comment type="subcellular location">
    <subcellularLocation>
        <location evidence="1">Cell membrane</location>
        <topology evidence="1">Multi-pass membrane protein</topology>
    </subcellularLocation>
</comment>
<dbReference type="PANTHER" id="PTHR30619">
    <property type="entry name" value="DNA INTERNALIZATION/COMPETENCE PROTEIN COMEC/REC2"/>
    <property type="match status" value="1"/>
</dbReference>
<comment type="caution">
    <text evidence="9">The sequence shown here is derived from an EMBL/GenBank/DDBJ whole genome shotgun (WGS) entry which is preliminary data.</text>
</comment>
<feature type="transmembrane region" description="Helical" evidence="7">
    <location>
        <begin position="41"/>
        <end position="58"/>
    </location>
</feature>
<dbReference type="Proteomes" id="UP000281708">
    <property type="component" value="Unassembled WGS sequence"/>
</dbReference>
<feature type="transmembrane region" description="Helical" evidence="7">
    <location>
        <begin position="430"/>
        <end position="451"/>
    </location>
</feature>
<feature type="region of interest" description="Disordered" evidence="6">
    <location>
        <begin position="765"/>
        <end position="786"/>
    </location>
</feature>
<sequence length="786" mass="81305">MSTDEVPRSSRSRARHDLRAVALGVVAWAAALATLRLPHATVASGWLLGAGAATWFAVRRGPRPEHLAWLGVALVVGLVTALRAGAVHGGPVDTLAQERAVAQVTLRVTSDPAARDGRFGGYVLLRGSVRQLVARGRSWQGLREPVLVLAPRSWAGTRWGQTLRSSARLGMARGDDLAALVTPRGPPAVVAEPAPWWRVVDRVRHGVRDATAPAGRQPGALVPALVDGDEAGLSQQTRTEFQTTGMTHLLAVSGTNLTLVVGALLLLARSARVRARGLVVVGALGVVGFVMLARPEPSVLRAAAMGSVALLGMGSGGTTRAGRTLGVAVLVLMLVDPWLAQQVGFALSALATTGIVYLAPGWREAMCRWLPRWAAEAFTVPLAAQLVCTPVVASLSGQVSLVAVVANLLAAPVVGPATVLGLAGGVLSALWAPLGVPLGVPAGWCASWLLLVAHRGAALPTAAVGWSADPVSLLVLSLVCVALALAMRGLLARRVATVGTCAVALAAMVVPGGLPTPGWPPGDWVMVACDVGQGDGLVLRVADGVGIVVDTGPDPQFIDNCLRRLHVSSVPLVVLTHFHADHVGGLTGVLRGRRVGLVEVTTFDQPAAEYADVVRETRAAGVASRVVQVGEKVHLGALTWQVLAPSGPPPDDSDSPPNDASIAMLVRTRGITILLTGDQEPWSQERLAQVVPGLRVDVLKVAHHGSAKQDPDLVRALRPRLAVISVGVRNVYGHPAPSTLRLLAQAGASVARTDTEGDVAVTVDGGGRLGTAHRMPAVRPPPGGVG</sequence>
<name>A0A3L8P5D7_9ACTN</name>
<feature type="transmembrane region" description="Helical" evidence="7">
    <location>
        <begin position="399"/>
        <end position="423"/>
    </location>
</feature>
<keyword evidence="4 7" id="KW-1133">Transmembrane helix</keyword>
<evidence type="ECO:0000256" key="5">
    <source>
        <dbReference type="ARBA" id="ARBA00023136"/>
    </source>
</evidence>
<keyword evidence="5 7" id="KW-0472">Membrane</keyword>
<dbReference type="EMBL" id="RDBE01000006">
    <property type="protein sequence ID" value="RLV49608.1"/>
    <property type="molecule type" value="Genomic_DNA"/>
</dbReference>
<feature type="transmembrane region" description="Helical" evidence="7">
    <location>
        <begin position="495"/>
        <end position="514"/>
    </location>
</feature>
<accession>A0A3L8P5D7</accession>
<gene>
    <name evidence="9" type="ORF">D9V37_06715</name>
</gene>
<dbReference type="GO" id="GO:0005886">
    <property type="term" value="C:plasma membrane"/>
    <property type="evidence" value="ECO:0007669"/>
    <property type="project" value="UniProtKB-SubCell"/>
</dbReference>
<proteinExistence type="predicted"/>
<feature type="transmembrane region" description="Helical" evidence="7">
    <location>
        <begin position="345"/>
        <end position="362"/>
    </location>
</feature>
<keyword evidence="2" id="KW-1003">Cell membrane</keyword>
<keyword evidence="10" id="KW-1185">Reference proteome</keyword>
<feature type="domain" description="Metallo-beta-lactamase" evidence="8">
    <location>
        <begin position="533"/>
        <end position="728"/>
    </location>
</feature>
<dbReference type="InterPro" id="IPR004477">
    <property type="entry name" value="ComEC_N"/>
</dbReference>
<evidence type="ECO:0000313" key="9">
    <source>
        <dbReference type="EMBL" id="RLV49608.1"/>
    </source>
</evidence>
<feature type="transmembrane region" description="Helical" evidence="7">
    <location>
        <begin position="275"/>
        <end position="292"/>
    </location>
</feature>
<dbReference type="SMART" id="SM00849">
    <property type="entry name" value="Lactamase_B"/>
    <property type="match status" value="1"/>
</dbReference>
<dbReference type="NCBIfam" id="TIGR00360">
    <property type="entry name" value="ComEC_N-term"/>
    <property type="match status" value="1"/>
</dbReference>
<dbReference type="AlphaFoldDB" id="A0A3L8P5D7"/>
<evidence type="ECO:0000256" key="6">
    <source>
        <dbReference type="SAM" id="MobiDB-lite"/>
    </source>
</evidence>
<dbReference type="Gene3D" id="3.60.15.10">
    <property type="entry name" value="Ribonuclease Z/Hydroxyacylglutathione hydrolase-like"/>
    <property type="match status" value="1"/>
</dbReference>
<keyword evidence="9" id="KW-0378">Hydrolase</keyword>
<dbReference type="InterPro" id="IPR036866">
    <property type="entry name" value="RibonucZ/Hydroxyglut_hydro"/>
</dbReference>
<evidence type="ECO:0000256" key="7">
    <source>
        <dbReference type="SAM" id="Phobius"/>
    </source>
</evidence>
<evidence type="ECO:0000256" key="3">
    <source>
        <dbReference type="ARBA" id="ARBA00022692"/>
    </source>
</evidence>
<dbReference type="InterPro" id="IPR035681">
    <property type="entry name" value="ComA-like_MBL"/>
</dbReference>
<feature type="transmembrane region" description="Helical" evidence="7">
    <location>
        <begin position="18"/>
        <end position="35"/>
    </location>
</feature>
<dbReference type="OrthoDB" id="7177610at2"/>
<feature type="transmembrane region" description="Helical" evidence="7">
    <location>
        <begin position="67"/>
        <end position="86"/>
    </location>
</feature>